<dbReference type="EMBL" id="PETS01000109">
    <property type="protein sequence ID" value="PIV50687.1"/>
    <property type="molecule type" value="Genomic_DNA"/>
</dbReference>
<dbReference type="InterPro" id="IPR009014">
    <property type="entry name" value="Transketo_C/PFOR_II"/>
</dbReference>
<evidence type="ECO:0000259" key="3">
    <source>
        <dbReference type="Pfam" id="PF01855"/>
    </source>
</evidence>
<dbReference type="InterPro" id="IPR002880">
    <property type="entry name" value="Pyrv_Fd/Flavodoxin_OxRdtase_N"/>
</dbReference>
<evidence type="ECO:0000313" key="6">
    <source>
        <dbReference type="Proteomes" id="UP000228896"/>
    </source>
</evidence>
<dbReference type="SUPFAM" id="SSF52922">
    <property type="entry name" value="TK C-terminal domain-like"/>
    <property type="match status" value="1"/>
</dbReference>
<dbReference type="Proteomes" id="UP000228896">
    <property type="component" value="Unassembled WGS sequence"/>
</dbReference>
<comment type="caution">
    <text evidence="5">The sequence shown here is derived from an EMBL/GenBank/DDBJ whole genome shotgun (WGS) entry which is preliminary data.</text>
</comment>
<dbReference type="Pfam" id="PF01855">
    <property type="entry name" value="POR_N"/>
    <property type="match status" value="1"/>
</dbReference>
<dbReference type="SUPFAM" id="SSF52518">
    <property type="entry name" value="Thiamin diphosphate-binding fold (THDP-binding)"/>
    <property type="match status" value="1"/>
</dbReference>
<feature type="region of interest" description="Disordered" evidence="2">
    <location>
        <begin position="251"/>
        <end position="277"/>
    </location>
</feature>
<evidence type="ECO:0000256" key="2">
    <source>
        <dbReference type="SAM" id="MobiDB-lite"/>
    </source>
</evidence>
<dbReference type="InterPro" id="IPR033412">
    <property type="entry name" value="PFOR_II"/>
</dbReference>
<dbReference type="Gene3D" id="3.40.50.920">
    <property type="match status" value="1"/>
</dbReference>
<dbReference type="GO" id="GO:0006979">
    <property type="term" value="P:response to oxidative stress"/>
    <property type="evidence" value="ECO:0007669"/>
    <property type="project" value="TreeGrafter"/>
</dbReference>
<dbReference type="GO" id="GO:0016491">
    <property type="term" value="F:oxidoreductase activity"/>
    <property type="evidence" value="ECO:0007669"/>
    <property type="project" value="UniProtKB-KW"/>
</dbReference>
<gene>
    <name evidence="5" type="primary">porA</name>
    <name evidence="5" type="ORF">COS18_04305</name>
</gene>
<dbReference type="PANTHER" id="PTHR32154">
    <property type="entry name" value="PYRUVATE-FLAVODOXIN OXIDOREDUCTASE-RELATED"/>
    <property type="match status" value="1"/>
</dbReference>
<dbReference type="Pfam" id="PF17147">
    <property type="entry name" value="PFOR_II"/>
    <property type="match status" value="1"/>
</dbReference>
<dbReference type="InterPro" id="IPR050722">
    <property type="entry name" value="Pyruvate:ferred/Flavod_OxRd"/>
</dbReference>
<feature type="compositionally biased region" description="Basic and acidic residues" evidence="2">
    <location>
        <begin position="251"/>
        <end position="260"/>
    </location>
</feature>
<name>A0A2M7DLM5_9BACT</name>
<accession>A0A2M7DLM5</accession>
<feature type="domain" description="Pyruvate flavodoxin/ferredoxin oxidoreductase pyrimidine binding" evidence="3">
    <location>
        <begin position="24"/>
        <end position="239"/>
    </location>
</feature>
<protein>
    <submittedName>
        <fullName evidence="5">Pyruvate ferredoxin oxidoreductase</fullName>
    </submittedName>
</protein>
<keyword evidence="5" id="KW-0670">Pyruvate</keyword>
<dbReference type="AlphaFoldDB" id="A0A2M7DLM5"/>
<proteinExistence type="predicted"/>
<organism evidence="5 6">
    <name type="scientific">Candidatus Falkowbacteria bacterium CG02_land_8_20_14_3_00_36_14</name>
    <dbReference type="NCBI Taxonomy" id="1974560"/>
    <lineage>
        <taxon>Bacteria</taxon>
        <taxon>Candidatus Falkowiibacteriota</taxon>
    </lineage>
</organism>
<feature type="domain" description="Pyruvate:ferredoxin oxidoreductase core" evidence="4">
    <location>
        <begin position="299"/>
        <end position="399"/>
    </location>
</feature>
<feature type="compositionally biased region" description="Polar residues" evidence="2">
    <location>
        <begin position="261"/>
        <end position="274"/>
    </location>
</feature>
<dbReference type="Gene3D" id="3.40.50.970">
    <property type="match status" value="1"/>
</dbReference>
<sequence>MKKNKFKSQPSQILEGSHAIALAIKNIRPAVVSAYPITPQTHIVEDLAKFKADGEADFKYVRAESEFTAASIVAGASATGARVYSATSSQGLLLMTEVIFNIAGMRLPVVITCANRGVSAPITIWNDQQDAITIRDTGWIMLFAENHQEAVDQHIMAYKLAENLKLPVMVNIDGFTLTHTYEPVFIPDRKQIKKYLPDYQPAKGQYLDAANPVTLGSFAQPSYYMEIRQDLHNDLMSALDLVNKEYEKYHKQIRHPEQSEGSRGSKTQPDSSPSARLGVRMTIENNGLLEYYGHKHPKIILIAMGSVVGTIKDAVDEINDKIGFPNAVGVLKIKCFRPFPSAAVLQILKNCKYAGVIDKSISLGSIGPLALDVKTAAQGNIKTIIRSFIVGLGGRDVTKNIIKKIIKKIKSVGDGANFIGN</sequence>
<dbReference type="InterPro" id="IPR029061">
    <property type="entry name" value="THDP-binding"/>
</dbReference>
<evidence type="ECO:0000256" key="1">
    <source>
        <dbReference type="ARBA" id="ARBA00023002"/>
    </source>
</evidence>
<evidence type="ECO:0000313" key="5">
    <source>
        <dbReference type="EMBL" id="PIV50687.1"/>
    </source>
</evidence>
<dbReference type="CDD" id="cd07034">
    <property type="entry name" value="TPP_PYR_PFOR_IOR-alpha_like"/>
    <property type="match status" value="1"/>
</dbReference>
<evidence type="ECO:0000259" key="4">
    <source>
        <dbReference type="Pfam" id="PF17147"/>
    </source>
</evidence>
<reference evidence="6" key="1">
    <citation type="submission" date="2017-09" db="EMBL/GenBank/DDBJ databases">
        <title>Depth-based differentiation of microbial function through sediment-hosted aquifers and enrichment of novel symbionts in the deep terrestrial subsurface.</title>
        <authorList>
            <person name="Probst A.J."/>
            <person name="Ladd B."/>
            <person name="Jarett J.K."/>
            <person name="Geller-Mcgrath D.E."/>
            <person name="Sieber C.M.K."/>
            <person name="Emerson J.B."/>
            <person name="Anantharaman K."/>
            <person name="Thomas B.C."/>
            <person name="Malmstrom R."/>
            <person name="Stieglmeier M."/>
            <person name="Klingl A."/>
            <person name="Woyke T."/>
            <person name="Ryan C.M."/>
            <person name="Banfield J.F."/>
        </authorList>
    </citation>
    <scope>NUCLEOTIDE SEQUENCE [LARGE SCALE GENOMIC DNA]</scope>
</reference>
<dbReference type="PANTHER" id="PTHR32154:SF0">
    <property type="entry name" value="PYRUVATE-FLAVODOXIN OXIDOREDUCTASE-RELATED"/>
    <property type="match status" value="1"/>
</dbReference>
<dbReference type="FunFam" id="3.40.50.970:FF:000012">
    <property type="entry name" value="Pyruvate:ferredoxin (Flavodoxin) oxidoreductase"/>
    <property type="match status" value="1"/>
</dbReference>
<keyword evidence="1" id="KW-0560">Oxidoreductase</keyword>